<keyword evidence="2" id="KW-1185">Reference proteome</keyword>
<dbReference type="OrthoDB" id="3375894at2"/>
<dbReference type="RefSeq" id="WP_121276382.1">
    <property type="nucleotide sequence ID" value="NZ_RBZV01000002.1"/>
</dbReference>
<evidence type="ECO:0000313" key="1">
    <source>
        <dbReference type="EMBL" id="RKP50531.1"/>
    </source>
</evidence>
<reference evidence="1 2" key="1">
    <citation type="submission" date="2018-10" db="EMBL/GenBank/DDBJ databases">
        <title>Paraburkholderia sp. 7MK8-2, isolated from soil.</title>
        <authorList>
            <person name="Gao Z.-H."/>
            <person name="Qiu L.-H."/>
        </authorList>
    </citation>
    <scope>NUCLEOTIDE SEQUENCE [LARGE SCALE GENOMIC DNA]</scope>
    <source>
        <strain evidence="1 2">7MK8-2</strain>
    </source>
</reference>
<comment type="caution">
    <text evidence="1">The sequence shown here is derived from an EMBL/GenBank/DDBJ whole genome shotgun (WGS) entry which is preliminary data.</text>
</comment>
<proteinExistence type="predicted"/>
<evidence type="ECO:0000313" key="2">
    <source>
        <dbReference type="Proteomes" id="UP000280434"/>
    </source>
</evidence>
<dbReference type="AlphaFoldDB" id="A0A494XLB5"/>
<accession>A0A494XLB5</accession>
<dbReference type="Proteomes" id="UP000280434">
    <property type="component" value="Unassembled WGS sequence"/>
</dbReference>
<gene>
    <name evidence="1" type="ORF">D7S89_05340</name>
</gene>
<protein>
    <submittedName>
        <fullName evidence="1">Uncharacterized protein</fullName>
    </submittedName>
</protein>
<dbReference type="EMBL" id="RBZV01000002">
    <property type="protein sequence ID" value="RKP50531.1"/>
    <property type="molecule type" value="Genomic_DNA"/>
</dbReference>
<sequence length="394" mass="42468">MTEAEALLEVWRGRLALISSNLNELASSESTKRVRIRARQNEYKGRTKEQADRAIELMRALSDDYLLLANAVNDANEALRGGFFVNREARLERVSALLGSGAISRATGAVPIANRALLGSAQHADRLSADELLALMESEFASARDALHAIDQAEQQNKMAIEALRRDYERLDTVAASLGVTSDRPSFIELQDLGQDPLAATAGIEAMRRALETWAALIGKTTQAKEGATTGIARAGATLGELRGMSARYETERAKVESLLGTEAAATVPPLPADTVGMLTRWFETLRSSLEQGHWTAVNVGLAHLEAALEEATAAAEKALVGARGKCDELDDLRGRFSALKAKETAIAAQSQHQLGTEAIKAEIATALSARPVDVPMAVERLRQYQMLLSGQLQ</sequence>
<name>A0A494XLB5_9BURK</name>
<organism evidence="1 2">
    <name type="scientific">Trinickia fusca</name>
    <dbReference type="NCBI Taxonomy" id="2419777"/>
    <lineage>
        <taxon>Bacteria</taxon>
        <taxon>Pseudomonadati</taxon>
        <taxon>Pseudomonadota</taxon>
        <taxon>Betaproteobacteria</taxon>
        <taxon>Burkholderiales</taxon>
        <taxon>Burkholderiaceae</taxon>
        <taxon>Trinickia</taxon>
    </lineage>
</organism>